<dbReference type="Proteomes" id="UP000028534">
    <property type="component" value="Unassembled WGS sequence"/>
</dbReference>
<dbReference type="GO" id="GO:0046872">
    <property type="term" value="F:metal ion binding"/>
    <property type="evidence" value="ECO:0007669"/>
    <property type="project" value="UniProtKB-KW"/>
</dbReference>
<organism evidence="6 7">
    <name type="scientific">Sphingobium yanoikuyae</name>
    <name type="common">Sphingomonas yanoikuyae</name>
    <dbReference type="NCBI Taxonomy" id="13690"/>
    <lineage>
        <taxon>Bacteria</taxon>
        <taxon>Pseudomonadati</taxon>
        <taxon>Pseudomonadota</taxon>
        <taxon>Alphaproteobacteria</taxon>
        <taxon>Sphingomonadales</taxon>
        <taxon>Sphingomonadaceae</taxon>
        <taxon>Sphingobium</taxon>
    </lineage>
</organism>
<reference evidence="6 7" key="1">
    <citation type="submission" date="2014-03" db="EMBL/GenBank/DDBJ databases">
        <title>Genome sequence of Sphingobium yanoikuyae B1.</title>
        <authorList>
            <person name="Gan H.M."/>
            <person name="Gan H.Y."/>
            <person name="Savka M.A."/>
        </authorList>
    </citation>
    <scope>NUCLEOTIDE SEQUENCE [LARGE SCALE GENOMIC DNA]</scope>
    <source>
        <strain evidence="6 7">B1</strain>
    </source>
</reference>
<name>A0A084EG39_SPHYA</name>
<keyword evidence="2" id="KW-0479">Metal-binding</keyword>
<dbReference type="PATRIC" id="fig|13690.10.peg.4009"/>
<evidence type="ECO:0000256" key="3">
    <source>
        <dbReference type="ARBA" id="ARBA00023004"/>
    </source>
</evidence>
<evidence type="ECO:0000256" key="2">
    <source>
        <dbReference type="ARBA" id="ARBA00022723"/>
    </source>
</evidence>
<evidence type="ECO:0000313" key="6">
    <source>
        <dbReference type="EMBL" id="KEZ16931.1"/>
    </source>
</evidence>
<dbReference type="CDD" id="cd03528">
    <property type="entry name" value="Rieske_RO_ferredoxin"/>
    <property type="match status" value="1"/>
</dbReference>
<feature type="domain" description="Rieske" evidence="5">
    <location>
        <begin position="7"/>
        <end position="102"/>
    </location>
</feature>
<gene>
    <name evidence="6" type="ORF">CP98_03903</name>
</gene>
<keyword evidence="6" id="KW-0223">Dioxygenase</keyword>
<dbReference type="PANTHER" id="PTHR21496:SF23">
    <property type="entry name" value="3-PHENYLPROPIONATE_CINNAMIC ACID DIOXYGENASE FERREDOXIN SUBUNIT"/>
    <property type="match status" value="1"/>
</dbReference>
<dbReference type="EMBL" id="JGVR01000026">
    <property type="protein sequence ID" value="KEZ16931.1"/>
    <property type="molecule type" value="Genomic_DNA"/>
</dbReference>
<proteinExistence type="predicted"/>
<dbReference type="InterPro" id="IPR036922">
    <property type="entry name" value="Rieske_2Fe-2S_sf"/>
</dbReference>
<dbReference type="GO" id="GO:0051537">
    <property type="term" value="F:2 iron, 2 sulfur cluster binding"/>
    <property type="evidence" value="ECO:0007669"/>
    <property type="project" value="UniProtKB-KW"/>
</dbReference>
<dbReference type="InterPro" id="IPR017941">
    <property type="entry name" value="Rieske_2Fe-2S"/>
</dbReference>
<dbReference type="GO" id="GO:0051213">
    <property type="term" value="F:dioxygenase activity"/>
    <property type="evidence" value="ECO:0007669"/>
    <property type="project" value="UniProtKB-KW"/>
</dbReference>
<keyword evidence="6" id="KW-0560">Oxidoreductase</keyword>
<sequence length="104" mass="10959">MSERDFKMAASLDEVPLGKTKSVTIDGQTILLCNSDGQIHAIAALCSHADEPLACGRIRLGWIACPAHGARFDLETGAPLTGPASEPIATYPVRIVDGMIEVAI</sequence>
<evidence type="ECO:0000259" key="5">
    <source>
        <dbReference type="PROSITE" id="PS51296"/>
    </source>
</evidence>
<evidence type="ECO:0000256" key="4">
    <source>
        <dbReference type="ARBA" id="ARBA00023014"/>
    </source>
</evidence>
<dbReference type="STRING" id="13690.AX777_07845"/>
<comment type="caution">
    <text evidence="6">The sequence shown here is derived from an EMBL/GenBank/DDBJ whole genome shotgun (WGS) entry which is preliminary data.</text>
</comment>
<accession>A0A084EG39</accession>
<keyword evidence="4" id="KW-0411">Iron-sulfur</keyword>
<evidence type="ECO:0000256" key="1">
    <source>
        <dbReference type="ARBA" id="ARBA00022714"/>
    </source>
</evidence>
<dbReference type="PANTHER" id="PTHR21496">
    <property type="entry name" value="FERREDOXIN-RELATED"/>
    <property type="match status" value="1"/>
</dbReference>
<dbReference type="eggNOG" id="COG2146">
    <property type="taxonomic scope" value="Bacteria"/>
</dbReference>
<dbReference type="Gene3D" id="2.102.10.10">
    <property type="entry name" value="Rieske [2Fe-2S] iron-sulphur domain"/>
    <property type="match status" value="1"/>
</dbReference>
<keyword evidence="1" id="KW-0001">2Fe-2S</keyword>
<keyword evidence="3" id="KW-0408">Iron</keyword>
<dbReference type="RefSeq" id="WP_051886917.1">
    <property type="nucleotide sequence ID" value="NZ_CAUUIR010000011.1"/>
</dbReference>
<dbReference type="Pfam" id="PF00355">
    <property type="entry name" value="Rieske"/>
    <property type="match status" value="1"/>
</dbReference>
<dbReference type="AlphaFoldDB" id="A0A084EG39"/>
<dbReference type="SUPFAM" id="SSF50022">
    <property type="entry name" value="ISP domain"/>
    <property type="match status" value="1"/>
</dbReference>
<dbReference type="PROSITE" id="PS51296">
    <property type="entry name" value="RIESKE"/>
    <property type="match status" value="1"/>
</dbReference>
<evidence type="ECO:0000313" key="7">
    <source>
        <dbReference type="Proteomes" id="UP000028534"/>
    </source>
</evidence>
<protein>
    <submittedName>
        <fullName evidence="6">Ferredoxin subunit of nitrite reductase and ring-hydroxylating dioxygenase</fullName>
    </submittedName>
</protein>